<organism evidence="1 2">
    <name type="scientific">Uabimicrobium amorphum</name>
    <dbReference type="NCBI Taxonomy" id="2596890"/>
    <lineage>
        <taxon>Bacteria</taxon>
        <taxon>Pseudomonadati</taxon>
        <taxon>Planctomycetota</taxon>
        <taxon>Candidatus Uabimicrobiia</taxon>
        <taxon>Candidatus Uabimicrobiales</taxon>
        <taxon>Candidatus Uabimicrobiaceae</taxon>
        <taxon>Candidatus Uabimicrobium</taxon>
    </lineage>
</organism>
<gene>
    <name evidence="1" type="ORF">UABAM_05891</name>
</gene>
<dbReference type="KEGG" id="uam:UABAM_05891"/>
<evidence type="ECO:0000313" key="1">
    <source>
        <dbReference type="EMBL" id="BBM87479.1"/>
    </source>
</evidence>
<proteinExistence type="predicted"/>
<sequence>MVDYVYKENAANEIVETWQRIESYEQIHIGEYLYYVSDNYFGEVVGCDGQEVRLKIQNFRINTVAYEAKIHTLTELLRPIENIYIDGQIQQLFPEIHCGLEKCFRIWKKIESYILDTPKEDRGKITPELFASIGRIFGKWSGKGFLNKSDIEELQQKQFLTTISQWIPLDKVVDNEPHETLEYIDKLLVLPYEKARETTSINLKDWLALRSGFFVKRANL</sequence>
<accession>A0A5S9ISV1</accession>
<name>A0A5S9ISV1_UABAM</name>
<dbReference type="RefSeq" id="WP_151971497.1">
    <property type="nucleotide sequence ID" value="NZ_AP019860.1"/>
</dbReference>
<evidence type="ECO:0000313" key="2">
    <source>
        <dbReference type="Proteomes" id="UP000326354"/>
    </source>
</evidence>
<keyword evidence="2" id="KW-1185">Reference proteome</keyword>
<reference evidence="1 2" key="1">
    <citation type="submission" date="2019-08" db="EMBL/GenBank/DDBJ databases">
        <title>Complete genome sequence of Candidatus Uab amorphum.</title>
        <authorList>
            <person name="Shiratori T."/>
            <person name="Suzuki S."/>
            <person name="Kakizawa Y."/>
            <person name="Ishida K."/>
        </authorList>
    </citation>
    <scope>NUCLEOTIDE SEQUENCE [LARGE SCALE GENOMIC DNA]</scope>
    <source>
        <strain evidence="1 2">SRT547</strain>
    </source>
</reference>
<protein>
    <submittedName>
        <fullName evidence="1">Uncharacterized protein</fullName>
    </submittedName>
</protein>
<dbReference type="EMBL" id="AP019860">
    <property type="protein sequence ID" value="BBM87479.1"/>
    <property type="molecule type" value="Genomic_DNA"/>
</dbReference>
<dbReference type="Proteomes" id="UP000326354">
    <property type="component" value="Chromosome"/>
</dbReference>
<dbReference type="AlphaFoldDB" id="A0A5S9ISV1"/>